<dbReference type="AlphaFoldDB" id="A0AAV9CJ32"/>
<proteinExistence type="predicted"/>
<dbReference type="InterPro" id="IPR044595">
    <property type="entry name" value="KMD1-4"/>
</dbReference>
<dbReference type="InterPro" id="IPR006652">
    <property type="entry name" value="Kelch_1"/>
</dbReference>
<accession>A0AAV9CJ32</accession>
<dbReference type="InterPro" id="IPR015915">
    <property type="entry name" value="Kelch-typ_b-propeller"/>
</dbReference>
<dbReference type="SUPFAM" id="SSF117281">
    <property type="entry name" value="Kelch motif"/>
    <property type="match status" value="1"/>
</dbReference>
<dbReference type="Pfam" id="PF24681">
    <property type="entry name" value="Kelch_KLHDC2_KLHL20_DRC7"/>
    <property type="match status" value="1"/>
</dbReference>
<sequence length="348" mass="37834">MSTMEVELIPGLPEDIAMVCLIRLPHNTHHVARRVSKRWRDLIDGGNLHRLRKQSGESYRVACMVQALTTLESAVADSTAEAWCGECKRQTAYGVSVFDPVTNDWELLDPIPGHPNGLPLFCQLAGTEGKLVVLGGWDPVSWDPLRDVWVYDFKRKSWRRCADMPSVRSFFAVGIMNDVLFVAGGHDMSKNALKTACVYDVERDVWMEAPEMGEERDECEGVVIGSEFWVVGGYNTDAQGRFCGSADVLDLGSGKWRTVEGAWFKGRSARGCVGVGKGGGLVSWADVDPAVRIGTCAVGVGDRTILSGCARPGARSGLFLVDAKGELEAVDVPVEFSGFVQSGCSVEL</sequence>
<organism evidence="2 3">
    <name type="scientific">Acorus calamus</name>
    <name type="common">Sweet flag</name>
    <dbReference type="NCBI Taxonomy" id="4465"/>
    <lineage>
        <taxon>Eukaryota</taxon>
        <taxon>Viridiplantae</taxon>
        <taxon>Streptophyta</taxon>
        <taxon>Embryophyta</taxon>
        <taxon>Tracheophyta</taxon>
        <taxon>Spermatophyta</taxon>
        <taxon>Magnoliopsida</taxon>
        <taxon>Liliopsida</taxon>
        <taxon>Acoraceae</taxon>
        <taxon>Acorus</taxon>
    </lineage>
</organism>
<evidence type="ECO:0000313" key="3">
    <source>
        <dbReference type="Proteomes" id="UP001180020"/>
    </source>
</evidence>
<dbReference type="Pfam" id="PF00646">
    <property type="entry name" value="F-box"/>
    <property type="match status" value="1"/>
</dbReference>
<dbReference type="Proteomes" id="UP001180020">
    <property type="component" value="Unassembled WGS sequence"/>
</dbReference>
<evidence type="ECO:0000259" key="1">
    <source>
        <dbReference type="SMART" id="SM00256"/>
    </source>
</evidence>
<dbReference type="SMART" id="SM00612">
    <property type="entry name" value="Kelch"/>
    <property type="match status" value="2"/>
</dbReference>
<dbReference type="GO" id="GO:0080037">
    <property type="term" value="P:negative regulation of cytokinin-activated signaling pathway"/>
    <property type="evidence" value="ECO:0007669"/>
    <property type="project" value="InterPro"/>
</dbReference>
<comment type="caution">
    <text evidence="2">The sequence shown here is derived from an EMBL/GenBank/DDBJ whole genome shotgun (WGS) entry which is preliminary data.</text>
</comment>
<feature type="domain" description="F-box" evidence="1">
    <location>
        <begin position="12"/>
        <end position="52"/>
    </location>
</feature>
<dbReference type="Gene3D" id="1.20.1280.50">
    <property type="match status" value="1"/>
</dbReference>
<reference evidence="2" key="2">
    <citation type="submission" date="2023-06" db="EMBL/GenBank/DDBJ databases">
        <authorList>
            <person name="Ma L."/>
            <person name="Liu K.-W."/>
            <person name="Li Z."/>
            <person name="Hsiao Y.-Y."/>
            <person name="Qi Y."/>
            <person name="Fu T."/>
            <person name="Tang G."/>
            <person name="Zhang D."/>
            <person name="Sun W.-H."/>
            <person name="Liu D.-K."/>
            <person name="Li Y."/>
            <person name="Chen G.-Z."/>
            <person name="Liu X.-D."/>
            <person name="Liao X.-Y."/>
            <person name="Jiang Y.-T."/>
            <person name="Yu X."/>
            <person name="Hao Y."/>
            <person name="Huang J."/>
            <person name="Zhao X.-W."/>
            <person name="Ke S."/>
            <person name="Chen Y.-Y."/>
            <person name="Wu W.-L."/>
            <person name="Hsu J.-L."/>
            <person name="Lin Y.-F."/>
            <person name="Huang M.-D."/>
            <person name="Li C.-Y."/>
            <person name="Huang L."/>
            <person name="Wang Z.-W."/>
            <person name="Zhao X."/>
            <person name="Zhong W.-Y."/>
            <person name="Peng D.-H."/>
            <person name="Ahmad S."/>
            <person name="Lan S."/>
            <person name="Zhang J.-S."/>
            <person name="Tsai W.-C."/>
            <person name="Van De Peer Y."/>
            <person name="Liu Z.-J."/>
        </authorList>
    </citation>
    <scope>NUCLEOTIDE SEQUENCE</scope>
    <source>
        <strain evidence="2">CP</strain>
        <tissue evidence="2">Leaves</tissue>
    </source>
</reference>
<dbReference type="InterPro" id="IPR001810">
    <property type="entry name" value="F-box_dom"/>
</dbReference>
<name>A0AAV9CJ32_ACOCL</name>
<evidence type="ECO:0000313" key="2">
    <source>
        <dbReference type="EMBL" id="KAK1288695.1"/>
    </source>
</evidence>
<dbReference type="CDD" id="cd22152">
    <property type="entry name" value="F-box_AtAFR-like"/>
    <property type="match status" value="1"/>
</dbReference>
<reference evidence="2" key="1">
    <citation type="journal article" date="2023" name="Nat. Commun.">
        <title>Diploid and tetraploid genomes of Acorus and the evolution of monocots.</title>
        <authorList>
            <person name="Ma L."/>
            <person name="Liu K.W."/>
            <person name="Li Z."/>
            <person name="Hsiao Y.Y."/>
            <person name="Qi Y."/>
            <person name="Fu T."/>
            <person name="Tang G.D."/>
            <person name="Zhang D."/>
            <person name="Sun W.H."/>
            <person name="Liu D.K."/>
            <person name="Li Y."/>
            <person name="Chen G.Z."/>
            <person name="Liu X.D."/>
            <person name="Liao X.Y."/>
            <person name="Jiang Y.T."/>
            <person name="Yu X."/>
            <person name="Hao Y."/>
            <person name="Huang J."/>
            <person name="Zhao X.W."/>
            <person name="Ke S."/>
            <person name="Chen Y.Y."/>
            <person name="Wu W.L."/>
            <person name="Hsu J.L."/>
            <person name="Lin Y.F."/>
            <person name="Huang M.D."/>
            <person name="Li C.Y."/>
            <person name="Huang L."/>
            <person name="Wang Z.W."/>
            <person name="Zhao X."/>
            <person name="Zhong W.Y."/>
            <person name="Peng D.H."/>
            <person name="Ahmad S."/>
            <person name="Lan S."/>
            <person name="Zhang J.S."/>
            <person name="Tsai W.C."/>
            <person name="Van de Peer Y."/>
            <person name="Liu Z.J."/>
        </authorList>
    </citation>
    <scope>NUCLEOTIDE SEQUENCE</scope>
    <source>
        <strain evidence="2">CP</strain>
    </source>
</reference>
<dbReference type="EMBL" id="JAUJYO010000019">
    <property type="protein sequence ID" value="KAK1288695.1"/>
    <property type="molecule type" value="Genomic_DNA"/>
</dbReference>
<dbReference type="SMART" id="SM00256">
    <property type="entry name" value="FBOX"/>
    <property type="match status" value="1"/>
</dbReference>
<dbReference type="SUPFAM" id="SSF81383">
    <property type="entry name" value="F-box domain"/>
    <property type="match status" value="1"/>
</dbReference>
<dbReference type="PANTHER" id="PTHR46407">
    <property type="entry name" value="OS02G0208700 PROTEIN"/>
    <property type="match status" value="1"/>
</dbReference>
<gene>
    <name evidence="2" type="ORF">QJS10_CPB19g00853</name>
</gene>
<protein>
    <submittedName>
        <fullName evidence="2">F-box/kelch-repeat protein</fullName>
    </submittedName>
</protein>
<dbReference type="PANTHER" id="PTHR46407:SF4">
    <property type="entry name" value="F-BOX DOMAIN-CONTAINING PROTEIN"/>
    <property type="match status" value="1"/>
</dbReference>
<dbReference type="GO" id="GO:2000762">
    <property type="term" value="P:regulation of phenylpropanoid metabolic process"/>
    <property type="evidence" value="ECO:0007669"/>
    <property type="project" value="InterPro"/>
</dbReference>
<dbReference type="InterPro" id="IPR036047">
    <property type="entry name" value="F-box-like_dom_sf"/>
</dbReference>
<keyword evidence="3" id="KW-1185">Reference proteome</keyword>
<dbReference type="Gene3D" id="2.120.10.80">
    <property type="entry name" value="Kelch-type beta propeller"/>
    <property type="match status" value="1"/>
</dbReference>